<feature type="transmembrane region" description="Helical" evidence="2">
    <location>
        <begin position="1676"/>
        <end position="1698"/>
    </location>
</feature>
<name>A0A8H3L4B6_9GLOM</name>
<sequence length="2080" mass="240034">MTEIYLSSSSISEANSDIDDFFDNIPESERDLIDDPFKIGTVLRSFYRILVERLHYGPYSRYWWQLSPLLPAESKKDEKNTYLPIRVNQKTKATLNNREFTITIVVGNKDNNNFLPGYVCQCEAIVEIANNPTNAISEVYSKVFATETRYSGLLIMGWNDENIIKELCDDVSFIPQSFLLDKIKIFVYGTEYSSRTDWFHAGPGYKSSLLYKFNGNKQALFVSKIEEDFSCILEIYQDQILKSTIKGENPIDVWKTSGLIKKFNGNQLFGVENYAIQSLNKKQKVLTCSPQEWKNPSIMKSLFDFHLKRRTVVNIDWYQLFVKWDKQESSLIELHNELQNMYTENYKFNIRELRAWNTFLRAVGTHNVTPWSNDDECPFQFWSKSSHPEQDHASLTQLYKMGFLVKDISMPLKNSTQTFWRCINLALENNKKNYDGKRRVLSIIAEDFTYEELQKNLGVGRHTISESRKHTRTNGYGAPSLNKPIFHRTKLTTEQLQQFELFFSTKEHVNMSSYKTDNASGLSVLYLQDHKQALWEKFHEQYPNGMHRTTFMMRLDGKCFVYKEDLGGLCSECNECGYQVFANIEELININITNLVLRNELIVAAQNLRRYLRKDYSKQLNVMQDGIATHNSCISHCLQHAFEYLPSNKYEDLDKYQRQLIAFMSHHARKTYLNAQLPATLAQLNSDEALIIVDYKMRINPKKARETKDEWFGKRGWTLHSVLLYTKDQNTNNINVNAFDHWSGDTKQDAWFMASSLHGVIETLERKPSYVTIISDNSGHYHNTELMIILSHWKEWYNICVNKWIFLEAGEAKTAINSHHAQITHAIKRYVKLGYEIASGEDIEMAIKDLSGTHVANLQPNREQVQTENNISKKEKQKIGTIAGIRNWNEFTWIYDGEEAGYICARPLPRFGELNKFSPCKIQKIIKDRIITQPNPIISTHSNPQKQWIIPRIDHQDSIENIEDQMNKFELTEKEEEEEEVVVDLISETEVEVDLECKSLEVFISGWALQQHQKTREPVKRILIHVKQLLETMFHAGTANPRKKMTAVEMKSELMQRVQEGEIEEEDVPKESTIANWINTFSRGWKHAMALQAIEAAETKELLISNSDSIEDDDSENANWETSSMLTITSENIEAEEEIKIPQSSSNLTPCALIDIKNGLIQRCGETKDLQGLAHLIGTWQIDDNAVSEAGKELENLGVCRSHFMFDQNRLHKKNAKKGQSIGLSFLHRRRCLFCGLNINFFSCGNFCHEHSVSLGNKNLFVPCISYKSCHSLQINEPIITAAKLHQKSRYICCNCFEKNGGHLYIKPGTGKLALQCKMKGNHNEDTKKGLQLISNWIMNLANSDNDLLKAKALSYFTIVIEQLLSTNENENEIYSPAPIILISHEPSSFFIISSLFKLYRINIKDYYYNFQDSQKIGSHIGLELIKNREKILQKKQELEEPNSLEEYLIISVGFKSTKIWLTRMISSLCQKPRLLSNLHDFLVSVNAAGITRKHEKVLEIKRMEAADPKLRIWKNPNIWNICIIDNIDFKEKTFTYENIYDTTRSSSHATLRLLFQYQLPVELNSIPDEEIQLNENTKLFGENLITNEVSLIFNTIFIQLLNCQTIKAGDNPNKDANIKTACNQYFNDLRIDNDLGIEVVCDEAIFRRVLKCYQENSKIRPLLGQWHTSKDMCSVLLTIFSGYGIYNMAAILGVAFLDNLEKVIDYRSTCCVLDLIWVAIGSAIHIYILKNNLKLEAIMDSENNLLKTWFWFYHWAGFWKGHRVGIRTGNAELQTQCLSAFAPLFPIAGKLNYTRSTVHFLAILTKHPRIKTLLKYASSVNLTQNGHYFAFDEALETFGVKFIKQNITGNVINEESLKHQIKAAQSEKERMNLLFDEFLGDIVLSAGTRAVNRRQEKLWELTNQLIDAFEMVDGTQHLLCQNCDQLTSEGFGKLFCCYKDGVTRLKKIFWQEILHLEAIDTKGRHAKGVITTKVTDLKSKTQKTKKKNIHPPDESYSESSMQARTIEAIVSPPVSSELKSKRHHPSKEEREVLETLSTYDVMPPDTAIDSVLISLLTYWDGWTKKKIKSAWKYGKRKEK</sequence>
<comment type="caution">
    <text evidence="3">The sequence shown here is derived from an EMBL/GenBank/DDBJ whole genome shotgun (WGS) entry which is preliminary data.</text>
</comment>
<protein>
    <submittedName>
        <fullName evidence="3">Uncharacterized protein</fullName>
    </submittedName>
</protein>
<accession>A0A8H3L4B6</accession>
<organism evidence="3 4">
    <name type="scientific">Rhizophagus clarus</name>
    <dbReference type="NCBI Taxonomy" id="94130"/>
    <lineage>
        <taxon>Eukaryota</taxon>
        <taxon>Fungi</taxon>
        <taxon>Fungi incertae sedis</taxon>
        <taxon>Mucoromycota</taxon>
        <taxon>Glomeromycotina</taxon>
        <taxon>Glomeromycetes</taxon>
        <taxon>Glomerales</taxon>
        <taxon>Glomeraceae</taxon>
        <taxon>Rhizophagus</taxon>
    </lineage>
</organism>
<keyword evidence="2" id="KW-0472">Membrane</keyword>
<keyword evidence="2" id="KW-1133">Transmembrane helix</keyword>
<feature type="region of interest" description="Disordered" evidence="1">
    <location>
        <begin position="1982"/>
        <end position="2001"/>
    </location>
</feature>
<feature type="transmembrane region" description="Helical" evidence="2">
    <location>
        <begin position="1710"/>
        <end position="1730"/>
    </location>
</feature>
<evidence type="ECO:0000256" key="2">
    <source>
        <dbReference type="SAM" id="Phobius"/>
    </source>
</evidence>
<evidence type="ECO:0000313" key="3">
    <source>
        <dbReference type="EMBL" id="GES81563.1"/>
    </source>
</evidence>
<dbReference type="EMBL" id="BLAL01000058">
    <property type="protein sequence ID" value="GES81563.1"/>
    <property type="molecule type" value="Genomic_DNA"/>
</dbReference>
<gene>
    <name evidence="3" type="ORF">RCL2_000880700</name>
</gene>
<proteinExistence type="predicted"/>
<keyword evidence="2" id="KW-0812">Transmembrane</keyword>
<evidence type="ECO:0000256" key="1">
    <source>
        <dbReference type="SAM" id="MobiDB-lite"/>
    </source>
</evidence>
<reference evidence="3" key="1">
    <citation type="submission" date="2019-10" db="EMBL/GenBank/DDBJ databases">
        <title>Conservation and host-specific expression of non-tandemly repeated heterogenous ribosome RNA gene in arbuscular mycorrhizal fungi.</title>
        <authorList>
            <person name="Maeda T."/>
            <person name="Kobayashi Y."/>
            <person name="Nakagawa T."/>
            <person name="Ezawa T."/>
            <person name="Yamaguchi K."/>
            <person name="Bino T."/>
            <person name="Nishimoto Y."/>
            <person name="Shigenobu S."/>
            <person name="Kawaguchi M."/>
        </authorList>
    </citation>
    <scope>NUCLEOTIDE SEQUENCE</scope>
    <source>
        <strain evidence="3">HR1</strain>
    </source>
</reference>
<dbReference type="Proteomes" id="UP000615446">
    <property type="component" value="Unassembled WGS sequence"/>
</dbReference>
<evidence type="ECO:0000313" key="4">
    <source>
        <dbReference type="Proteomes" id="UP000615446"/>
    </source>
</evidence>